<evidence type="ECO:0000256" key="2">
    <source>
        <dbReference type="SAM" id="Phobius"/>
    </source>
</evidence>
<name>A0A1S3JQ00_LINAN</name>
<gene>
    <name evidence="4" type="primary">LOC106174974</name>
</gene>
<protein>
    <submittedName>
        <fullName evidence="4">Uncharacterized protein LOC106174974</fullName>
    </submittedName>
</protein>
<keyword evidence="2" id="KW-0812">Transmembrane</keyword>
<feature type="coiled-coil region" evidence="1">
    <location>
        <begin position="109"/>
        <end position="136"/>
    </location>
</feature>
<dbReference type="RefSeq" id="XP_013412221.1">
    <property type="nucleotide sequence ID" value="XM_013556767.1"/>
</dbReference>
<dbReference type="AlphaFoldDB" id="A0A1S3JQ00"/>
<evidence type="ECO:0000313" key="3">
    <source>
        <dbReference type="Proteomes" id="UP000085678"/>
    </source>
</evidence>
<sequence length="235" mass="25039">MASSTTAAFEKLSESLRKELSELNKSAEDAASILHRLANEIDEVCKKSNEGKIIGSAASLGGLPFLAAGFAIPVAAIGLLVVGGALCGGGGIKCGYHTLNEHRITRSKCSEAQSAVDAVRERAKAYKESIERFSELARSSGFSPVLKNEEPARSRLAVGVLVQSGVAALVTTLGRQILFTGFMGTLAMVPFDIYTISQCVIKQNSNNWSPQANKIRDLAREMHELAQEGKASLEQ</sequence>
<dbReference type="Proteomes" id="UP000085678">
    <property type="component" value="Unplaced"/>
</dbReference>
<keyword evidence="2" id="KW-1133">Transmembrane helix</keyword>
<feature type="transmembrane region" description="Helical" evidence="2">
    <location>
        <begin position="65"/>
        <end position="87"/>
    </location>
</feature>
<keyword evidence="2" id="KW-0472">Membrane</keyword>
<proteinExistence type="predicted"/>
<dbReference type="InParanoid" id="A0A1S3JQ00"/>
<organism evidence="3 4">
    <name type="scientific">Lingula anatina</name>
    <name type="common">Brachiopod</name>
    <name type="synonym">Lingula unguis</name>
    <dbReference type="NCBI Taxonomy" id="7574"/>
    <lineage>
        <taxon>Eukaryota</taxon>
        <taxon>Metazoa</taxon>
        <taxon>Spiralia</taxon>
        <taxon>Lophotrochozoa</taxon>
        <taxon>Brachiopoda</taxon>
        <taxon>Linguliformea</taxon>
        <taxon>Lingulata</taxon>
        <taxon>Lingulida</taxon>
        <taxon>Linguloidea</taxon>
        <taxon>Lingulidae</taxon>
        <taxon>Lingula</taxon>
    </lineage>
</organism>
<evidence type="ECO:0000313" key="4">
    <source>
        <dbReference type="RefSeq" id="XP_013412221.1"/>
    </source>
</evidence>
<dbReference type="KEGG" id="lak:106174974"/>
<reference evidence="4" key="1">
    <citation type="submission" date="2025-08" db="UniProtKB">
        <authorList>
            <consortium name="RefSeq"/>
        </authorList>
    </citation>
    <scope>IDENTIFICATION</scope>
    <source>
        <tissue evidence="4">Gonads</tissue>
    </source>
</reference>
<keyword evidence="3" id="KW-1185">Reference proteome</keyword>
<dbReference type="GeneID" id="106174974"/>
<feature type="coiled-coil region" evidence="1">
    <location>
        <begin position="13"/>
        <end position="40"/>
    </location>
</feature>
<evidence type="ECO:0000256" key="1">
    <source>
        <dbReference type="SAM" id="Coils"/>
    </source>
</evidence>
<keyword evidence="1" id="KW-0175">Coiled coil</keyword>
<accession>A0A1S3JQ00</accession>